<dbReference type="CTD" id="20325820"/>
<dbReference type="InterPro" id="IPR029054">
    <property type="entry name" value="dUTPase-like"/>
</dbReference>
<dbReference type="InterPro" id="IPR033704">
    <property type="entry name" value="dUTPase_trimeric"/>
</dbReference>
<organism evidence="9 10">
    <name type="scientific">Opisthorchis viverrini</name>
    <name type="common">Southeast Asian liver fluke</name>
    <dbReference type="NCBI Taxonomy" id="6198"/>
    <lineage>
        <taxon>Eukaryota</taxon>
        <taxon>Metazoa</taxon>
        <taxon>Spiralia</taxon>
        <taxon>Lophotrochozoa</taxon>
        <taxon>Platyhelminthes</taxon>
        <taxon>Trematoda</taxon>
        <taxon>Digenea</taxon>
        <taxon>Opisthorchiida</taxon>
        <taxon>Opisthorchiata</taxon>
        <taxon>Opisthorchiidae</taxon>
        <taxon>Opisthorchis</taxon>
    </lineage>
</organism>
<dbReference type="GeneID" id="20325820"/>
<dbReference type="GO" id="GO:0000287">
    <property type="term" value="F:magnesium ion binding"/>
    <property type="evidence" value="ECO:0007669"/>
    <property type="project" value="UniProtKB-UniRule"/>
</dbReference>
<dbReference type="EMBL" id="KL597165">
    <property type="protein sequence ID" value="KER19625.1"/>
    <property type="molecule type" value="Genomic_DNA"/>
</dbReference>
<dbReference type="RefSeq" id="XP_009176627.1">
    <property type="nucleotide sequence ID" value="XM_009178363.1"/>
</dbReference>
<evidence type="ECO:0000313" key="10">
    <source>
        <dbReference type="Proteomes" id="UP000054324"/>
    </source>
</evidence>
<dbReference type="GO" id="GO:0046081">
    <property type="term" value="P:dUTP catabolic process"/>
    <property type="evidence" value="ECO:0007669"/>
    <property type="project" value="UniProtKB-UniRule"/>
</dbReference>
<keyword evidence="3 5" id="KW-0378">Hydrolase</keyword>
<dbReference type="NCBIfam" id="TIGR00576">
    <property type="entry name" value="dut"/>
    <property type="match status" value="1"/>
</dbReference>
<evidence type="ECO:0000256" key="5">
    <source>
        <dbReference type="RuleBase" id="RU367024"/>
    </source>
</evidence>
<dbReference type="UniPathway" id="UPA00610">
    <property type="reaction ID" value="UER00666"/>
</dbReference>
<dbReference type="GO" id="GO:0006226">
    <property type="term" value="P:dUMP biosynthetic process"/>
    <property type="evidence" value="ECO:0007669"/>
    <property type="project" value="UniProtKB-UniRule"/>
</dbReference>
<proteinExistence type="inferred from homology"/>
<keyword evidence="10" id="KW-1185">Reference proteome</keyword>
<feature type="chain" id="PRO_5001703982" description="Deoxyuridine 5'-triphosphate nucleotidohydrolase" evidence="7">
    <location>
        <begin position="26"/>
        <end position="221"/>
    </location>
</feature>
<keyword evidence="5" id="KW-0460">Magnesium</keyword>
<name>A0A074Z8T0_OPIVI</name>
<evidence type="ECO:0000256" key="2">
    <source>
        <dbReference type="ARBA" id="ARBA00006581"/>
    </source>
</evidence>
<dbReference type="AlphaFoldDB" id="A0A074Z8T0"/>
<protein>
    <recommendedName>
        <fullName evidence="5">Deoxyuridine 5'-triphosphate nucleotidohydrolase</fullName>
        <shortName evidence="5">dUTPase</shortName>
        <ecNumber evidence="5">3.6.1.23</ecNumber>
    </recommendedName>
    <alternativeName>
        <fullName evidence="5">dUTP pyrophosphatase</fullName>
    </alternativeName>
</protein>
<comment type="similarity">
    <text evidence="2 5">Belongs to the dUTPase family.</text>
</comment>
<reference evidence="9 10" key="1">
    <citation type="submission" date="2013-11" db="EMBL/GenBank/DDBJ databases">
        <title>Opisthorchis viverrini - life in the bile duct.</title>
        <authorList>
            <person name="Young N.D."/>
            <person name="Nagarajan N."/>
            <person name="Lin S.J."/>
            <person name="Korhonen P.K."/>
            <person name="Jex A.R."/>
            <person name="Hall R.S."/>
            <person name="Safavi-Hemami H."/>
            <person name="Kaewkong W."/>
            <person name="Bertrand D."/>
            <person name="Gao S."/>
            <person name="Seet Q."/>
            <person name="Wongkham S."/>
            <person name="Teh B.T."/>
            <person name="Wongkham C."/>
            <person name="Intapan P.M."/>
            <person name="Maleewong W."/>
            <person name="Yang X."/>
            <person name="Hu M."/>
            <person name="Wang Z."/>
            <person name="Hofmann A."/>
            <person name="Sternberg P.W."/>
            <person name="Tan P."/>
            <person name="Wang J."/>
            <person name="Gasser R.B."/>
        </authorList>
    </citation>
    <scope>NUCLEOTIDE SEQUENCE [LARGE SCALE GENOMIC DNA]</scope>
</reference>
<evidence type="ECO:0000256" key="6">
    <source>
        <dbReference type="SAM" id="MobiDB-lite"/>
    </source>
</evidence>
<feature type="domain" description="dUTPase-like" evidence="8">
    <location>
        <begin position="50"/>
        <end position="138"/>
    </location>
</feature>
<dbReference type="InterPro" id="IPR008181">
    <property type="entry name" value="dUTPase"/>
</dbReference>
<dbReference type="Gene3D" id="2.70.40.10">
    <property type="match status" value="1"/>
</dbReference>
<keyword evidence="4 5" id="KW-0546">Nucleotide metabolism</keyword>
<sequence>MVIVNTLLETLILISFLAMADVMLAEKRPKITNGLTHPHAVLKFVKLSEHATTPTRGSPLAAGYDLYAAHDTVLPAKDRGLVKTDIQIALPDGCYGRVAPRSGLALKHGIDVGAGVVDQDYRGNVGVVLFNFGNEDFQETVFVGPLPMDQPGEHRADTPQYSSMGRRGTQTAAPRCHGAPPSDGPPSALFEDWEEVLSRTMSDLFVCIWKKTVPNAVESSR</sequence>
<comment type="catalytic activity">
    <reaction evidence="5">
        <text>dUTP + H2O = dUMP + diphosphate + H(+)</text>
        <dbReference type="Rhea" id="RHEA:10248"/>
        <dbReference type="ChEBI" id="CHEBI:15377"/>
        <dbReference type="ChEBI" id="CHEBI:15378"/>
        <dbReference type="ChEBI" id="CHEBI:33019"/>
        <dbReference type="ChEBI" id="CHEBI:61555"/>
        <dbReference type="ChEBI" id="CHEBI:246422"/>
        <dbReference type="EC" id="3.6.1.23"/>
    </reaction>
</comment>
<dbReference type="Pfam" id="PF00692">
    <property type="entry name" value="dUTPase"/>
    <property type="match status" value="1"/>
</dbReference>
<gene>
    <name evidence="9" type="ORF">T265_11652</name>
</gene>
<dbReference type="PANTHER" id="PTHR11241">
    <property type="entry name" value="DEOXYURIDINE 5'-TRIPHOSPHATE NUCLEOTIDOHYDROLASE"/>
    <property type="match status" value="1"/>
</dbReference>
<dbReference type="KEGG" id="ovi:T265_11652"/>
<evidence type="ECO:0000259" key="8">
    <source>
        <dbReference type="Pfam" id="PF00692"/>
    </source>
</evidence>
<accession>A0A074Z8T0</accession>
<dbReference type="EC" id="3.6.1.23" evidence="5"/>
<evidence type="ECO:0000256" key="1">
    <source>
        <dbReference type="ARBA" id="ARBA00005142"/>
    </source>
</evidence>
<dbReference type="GO" id="GO:0004170">
    <property type="term" value="F:dUTP diphosphatase activity"/>
    <property type="evidence" value="ECO:0007669"/>
    <property type="project" value="UniProtKB-UniRule"/>
</dbReference>
<dbReference type="Proteomes" id="UP000054324">
    <property type="component" value="Unassembled WGS sequence"/>
</dbReference>
<feature type="signal peptide" evidence="7">
    <location>
        <begin position="1"/>
        <end position="25"/>
    </location>
</feature>
<feature type="region of interest" description="Disordered" evidence="6">
    <location>
        <begin position="146"/>
        <end position="186"/>
    </location>
</feature>
<keyword evidence="5" id="KW-0479">Metal-binding</keyword>
<comment type="cofactor">
    <cofactor evidence="5">
        <name>Mg(2+)</name>
        <dbReference type="ChEBI" id="CHEBI:18420"/>
    </cofactor>
</comment>
<dbReference type="PANTHER" id="PTHR11241:SF0">
    <property type="entry name" value="DEOXYURIDINE 5'-TRIPHOSPHATE NUCLEOTIDOHYDROLASE"/>
    <property type="match status" value="1"/>
</dbReference>
<evidence type="ECO:0000256" key="7">
    <source>
        <dbReference type="SAM" id="SignalP"/>
    </source>
</evidence>
<comment type="function">
    <text evidence="5">Involved in nucleotide metabolism via production of dUMP, the immediate precursor of thymidine nucleotides, and decreases the intracellular concentration of dUTP so that uracil cannot be incorporated into DNA.</text>
</comment>
<dbReference type="OrthoDB" id="419889at2759"/>
<keyword evidence="7" id="KW-0732">Signal</keyword>
<comment type="pathway">
    <text evidence="1 5">Pyrimidine metabolism; dUMP biosynthesis; dUMP from dCTP (dUTP route): step 2/2.</text>
</comment>
<dbReference type="CDD" id="cd07557">
    <property type="entry name" value="trimeric_dUTPase"/>
    <property type="match status" value="1"/>
</dbReference>
<dbReference type="InterPro" id="IPR036157">
    <property type="entry name" value="dUTPase-like_sf"/>
</dbReference>
<evidence type="ECO:0000313" key="9">
    <source>
        <dbReference type="EMBL" id="KER19625.1"/>
    </source>
</evidence>
<feature type="compositionally biased region" description="Polar residues" evidence="6">
    <location>
        <begin position="159"/>
        <end position="172"/>
    </location>
</feature>
<evidence type="ECO:0000256" key="4">
    <source>
        <dbReference type="ARBA" id="ARBA00023080"/>
    </source>
</evidence>
<dbReference type="SUPFAM" id="SSF51283">
    <property type="entry name" value="dUTPase-like"/>
    <property type="match status" value="1"/>
</dbReference>
<evidence type="ECO:0000256" key="3">
    <source>
        <dbReference type="ARBA" id="ARBA00022801"/>
    </source>
</evidence>
<dbReference type="STRING" id="6198.A0A074Z8T0"/>